<feature type="transmembrane region" description="Helical" evidence="1">
    <location>
        <begin position="86"/>
        <end position="106"/>
    </location>
</feature>
<dbReference type="PANTHER" id="PTHR38034:SF1">
    <property type="entry name" value="INNER MEMBRANE PROTEIN YPJD"/>
    <property type="match status" value="1"/>
</dbReference>
<dbReference type="Proteomes" id="UP000521199">
    <property type="component" value="Unassembled WGS sequence"/>
</dbReference>
<gene>
    <name evidence="3" type="ORF">HNQ52_000586</name>
</gene>
<evidence type="ECO:0000313" key="3">
    <source>
        <dbReference type="EMBL" id="MBB5207070.1"/>
    </source>
</evidence>
<evidence type="ECO:0000259" key="2">
    <source>
        <dbReference type="Pfam" id="PF01578"/>
    </source>
</evidence>
<dbReference type="PANTHER" id="PTHR38034">
    <property type="entry name" value="INNER MEMBRANE PROTEIN YPJD"/>
    <property type="match status" value="1"/>
</dbReference>
<feature type="transmembrane region" description="Helical" evidence="1">
    <location>
        <begin position="60"/>
        <end position="79"/>
    </location>
</feature>
<dbReference type="GO" id="GO:0005886">
    <property type="term" value="C:plasma membrane"/>
    <property type="evidence" value="ECO:0007669"/>
    <property type="project" value="TreeGrafter"/>
</dbReference>
<dbReference type="Pfam" id="PF01578">
    <property type="entry name" value="Cytochrom_C_asm"/>
    <property type="match status" value="1"/>
</dbReference>
<dbReference type="InterPro" id="IPR002541">
    <property type="entry name" value="Cyt_c_assembly"/>
</dbReference>
<keyword evidence="1" id="KW-0812">Transmembrane</keyword>
<keyword evidence="4" id="KW-1185">Reference proteome</keyword>
<feature type="transmembrane region" description="Helical" evidence="1">
    <location>
        <begin position="238"/>
        <end position="257"/>
    </location>
</feature>
<accession>A0A7W8D343</accession>
<dbReference type="GO" id="GO:0017004">
    <property type="term" value="P:cytochrome complex assembly"/>
    <property type="evidence" value="ECO:0007669"/>
    <property type="project" value="InterPro"/>
</dbReference>
<feature type="transmembrane region" description="Helical" evidence="1">
    <location>
        <begin position="208"/>
        <end position="226"/>
    </location>
</feature>
<feature type="domain" description="Cytochrome c assembly protein" evidence="2">
    <location>
        <begin position="55"/>
        <end position="259"/>
    </location>
</feature>
<evidence type="ECO:0000256" key="1">
    <source>
        <dbReference type="SAM" id="Phobius"/>
    </source>
</evidence>
<organism evidence="3 4">
    <name type="scientific">Chiayiivirga flava</name>
    <dbReference type="NCBI Taxonomy" id="659595"/>
    <lineage>
        <taxon>Bacteria</taxon>
        <taxon>Pseudomonadati</taxon>
        <taxon>Pseudomonadota</taxon>
        <taxon>Gammaproteobacteria</taxon>
        <taxon>Lysobacterales</taxon>
        <taxon>Lysobacteraceae</taxon>
        <taxon>Chiayiivirga</taxon>
    </lineage>
</organism>
<name>A0A7W8D343_9GAMM</name>
<dbReference type="RefSeq" id="WP_246387479.1">
    <property type="nucleotide sequence ID" value="NZ_JACHHP010000001.1"/>
</dbReference>
<protein>
    <submittedName>
        <fullName evidence="3">ABC-type uncharacterized transport system permease subunit</fullName>
    </submittedName>
</protein>
<comment type="caution">
    <text evidence="3">The sequence shown here is derived from an EMBL/GenBank/DDBJ whole genome shotgun (WGS) entry which is preliminary data.</text>
</comment>
<sequence>MTLAILAAVLYVAAAALQARAVFRDRADATVPGALLALAGVTLHAADHVRALLATGAVELHFFAALSLVALGVALLTAALSFARPVGALGVVLYPIAALLALLYAATRSHEAAGAALGWQIQLHAGLALLAYATLSVAALLAIMLWLQERALRRRQVSPLLRAFPPLTLLEALMFRLIAAGFALLTLALLSGAVFVENLFAQHLVHKTVLSLLAWGVFGALLIGRLRHGWRGRRAVRLTLSAMALLGLAFFGSKFVLELVLARA</sequence>
<dbReference type="InterPro" id="IPR052372">
    <property type="entry name" value="YpjD/HemX"/>
</dbReference>
<dbReference type="AlphaFoldDB" id="A0A7W8D343"/>
<reference evidence="3 4" key="1">
    <citation type="submission" date="2020-08" db="EMBL/GenBank/DDBJ databases">
        <title>Genomic Encyclopedia of Type Strains, Phase IV (KMG-IV): sequencing the most valuable type-strain genomes for metagenomic binning, comparative biology and taxonomic classification.</title>
        <authorList>
            <person name="Goeker M."/>
        </authorList>
    </citation>
    <scope>NUCLEOTIDE SEQUENCE [LARGE SCALE GENOMIC DNA]</scope>
    <source>
        <strain evidence="3 4">DSM 24163</strain>
    </source>
</reference>
<dbReference type="EMBL" id="JACHHP010000001">
    <property type="protein sequence ID" value="MBB5207070.1"/>
    <property type="molecule type" value="Genomic_DNA"/>
</dbReference>
<keyword evidence="1" id="KW-1133">Transmembrane helix</keyword>
<feature type="transmembrane region" description="Helical" evidence="1">
    <location>
        <begin position="126"/>
        <end position="147"/>
    </location>
</feature>
<keyword evidence="1" id="KW-0472">Membrane</keyword>
<dbReference type="GO" id="GO:0020037">
    <property type="term" value="F:heme binding"/>
    <property type="evidence" value="ECO:0007669"/>
    <property type="project" value="InterPro"/>
</dbReference>
<evidence type="ECO:0000313" key="4">
    <source>
        <dbReference type="Proteomes" id="UP000521199"/>
    </source>
</evidence>
<feature type="transmembrane region" description="Helical" evidence="1">
    <location>
        <begin position="168"/>
        <end position="196"/>
    </location>
</feature>
<proteinExistence type="predicted"/>